<sequence>MTDPRLAAPATDASQKQKKSKKEKKEKKARLEDKNQAKDERRKDKKAKKAKRAQTEDTFTEPDSKRTKTAAQAKPAAAPSKAKVSATSHPAVTIEDATAFYEKHQISVDGDMGHRPYTEFSHAPFDADIMQACGEFERPSPIQAACWPVVHARRDVIGIAKTGSGKTFAFAIPAIQHVTNRLANEKQPSGKKDKSTAVARPMMLVLAPTRELAIQIEEQCVKACQGVTINAACVYGGVSRGAQIGALRQAAPLLLIATPGRLQDLVEDGQVDLSNVSFLVLDEADRMLDIGFERAIRQIISHATYSPRQTVMFSATWPESIRKLAHDFLAPDAVKITIGSDNLSVNHDVTQVVEVLEPFGKNRRLEAILRKYHESRTNRILIFALYKKEADRLEQMLRQRGYTVGSIHGDKPQKERLEALNAFRDGSFPLLVATDVAARGLDIPNVEYVINYTFPLTIDDYIHRIGRTGRAGKKGVAHTFFTVDDKAHSGELINVLKSANVPIPPELLKFGTTVKKKEHKEYGAFFKEIDPNVKGTKIKFD</sequence>
<comment type="caution">
    <text evidence="18">The sequence shown here is derived from an EMBL/GenBank/DDBJ whole genome shotgun (WGS) entry which is preliminary data.</text>
</comment>
<dbReference type="InterPro" id="IPR000629">
    <property type="entry name" value="RNA-helicase_DEAD-box_CS"/>
</dbReference>
<evidence type="ECO:0000256" key="8">
    <source>
        <dbReference type="ARBA" id="ARBA00022806"/>
    </source>
</evidence>
<dbReference type="PROSITE" id="PS00039">
    <property type="entry name" value="DEAD_ATP_HELICASE"/>
    <property type="match status" value="1"/>
</dbReference>
<dbReference type="FunFam" id="3.40.50.300:FF:000008">
    <property type="entry name" value="ATP-dependent RNA helicase RhlB"/>
    <property type="match status" value="1"/>
</dbReference>
<dbReference type="AlphaFoldDB" id="A0A9W8A7J5"/>
<dbReference type="InterPro" id="IPR014014">
    <property type="entry name" value="RNA_helicase_DEAD_Q_motif"/>
</dbReference>
<dbReference type="PROSITE" id="PS51195">
    <property type="entry name" value="Q_MOTIF"/>
    <property type="match status" value="1"/>
</dbReference>
<dbReference type="CDD" id="cd18787">
    <property type="entry name" value="SF2_C_DEAD"/>
    <property type="match status" value="1"/>
</dbReference>
<evidence type="ECO:0000259" key="17">
    <source>
        <dbReference type="PROSITE" id="PS51195"/>
    </source>
</evidence>
<feature type="region of interest" description="Disordered" evidence="14">
    <location>
        <begin position="1"/>
        <end position="88"/>
    </location>
</feature>
<reference evidence="18" key="1">
    <citation type="submission" date="2022-07" db="EMBL/GenBank/DDBJ databases">
        <title>Phylogenomic reconstructions and comparative analyses of Kickxellomycotina fungi.</title>
        <authorList>
            <person name="Reynolds N.K."/>
            <person name="Stajich J.E."/>
            <person name="Barry K."/>
            <person name="Grigoriev I.V."/>
            <person name="Crous P."/>
            <person name="Smith M.E."/>
        </authorList>
    </citation>
    <scope>NUCLEOTIDE SEQUENCE</scope>
    <source>
        <strain evidence="18">RSA 861</strain>
    </source>
</reference>
<dbReference type="InterPro" id="IPR044742">
    <property type="entry name" value="DEAD/DEAH_RhlB"/>
</dbReference>
<keyword evidence="7 13" id="KW-0378">Hydrolase</keyword>
<dbReference type="SUPFAM" id="SSF52540">
    <property type="entry name" value="P-loop containing nucleoside triphosphate hydrolases"/>
    <property type="match status" value="1"/>
</dbReference>
<feature type="compositionally biased region" description="Low complexity" evidence="14">
    <location>
        <begin position="69"/>
        <end position="88"/>
    </location>
</feature>
<evidence type="ECO:0000256" key="10">
    <source>
        <dbReference type="ARBA" id="ARBA00023242"/>
    </source>
</evidence>
<keyword evidence="9 13" id="KW-0067">ATP-binding</keyword>
<keyword evidence="19" id="KW-1185">Reference proteome</keyword>
<dbReference type="SMART" id="SM00487">
    <property type="entry name" value="DEXDc"/>
    <property type="match status" value="1"/>
</dbReference>
<evidence type="ECO:0000256" key="7">
    <source>
        <dbReference type="ARBA" id="ARBA00022801"/>
    </source>
</evidence>
<keyword evidence="6 13" id="KW-0547">Nucleotide-binding</keyword>
<evidence type="ECO:0000313" key="18">
    <source>
        <dbReference type="EMBL" id="KAJ1925367.1"/>
    </source>
</evidence>
<dbReference type="GO" id="GO:0005524">
    <property type="term" value="F:ATP binding"/>
    <property type="evidence" value="ECO:0007669"/>
    <property type="project" value="UniProtKB-KW"/>
</dbReference>
<dbReference type="SMART" id="SM00490">
    <property type="entry name" value="HELICc"/>
    <property type="match status" value="1"/>
</dbReference>
<keyword evidence="4" id="KW-0690">Ribosome biogenesis</keyword>
<dbReference type="GO" id="GO:0016787">
    <property type="term" value="F:hydrolase activity"/>
    <property type="evidence" value="ECO:0007669"/>
    <property type="project" value="UniProtKB-KW"/>
</dbReference>
<dbReference type="PROSITE" id="PS51194">
    <property type="entry name" value="HELICASE_CTER"/>
    <property type="match status" value="1"/>
</dbReference>
<feature type="domain" description="Helicase ATP-binding" evidence="15">
    <location>
        <begin position="147"/>
        <end position="335"/>
    </location>
</feature>
<dbReference type="GO" id="GO:0003724">
    <property type="term" value="F:RNA helicase activity"/>
    <property type="evidence" value="ECO:0007669"/>
    <property type="project" value="UniProtKB-EC"/>
</dbReference>
<evidence type="ECO:0000256" key="6">
    <source>
        <dbReference type="ARBA" id="ARBA00022741"/>
    </source>
</evidence>
<evidence type="ECO:0000256" key="1">
    <source>
        <dbReference type="ARBA" id="ARBA00004604"/>
    </source>
</evidence>
<keyword evidence="5" id="KW-0698">rRNA processing</keyword>
<dbReference type="Gene3D" id="3.40.50.300">
    <property type="entry name" value="P-loop containing nucleotide triphosphate hydrolases"/>
    <property type="match status" value="2"/>
</dbReference>
<evidence type="ECO:0000256" key="4">
    <source>
        <dbReference type="ARBA" id="ARBA00022517"/>
    </source>
</evidence>
<evidence type="ECO:0000256" key="5">
    <source>
        <dbReference type="ARBA" id="ARBA00022552"/>
    </source>
</evidence>
<dbReference type="Pfam" id="PF00270">
    <property type="entry name" value="DEAD"/>
    <property type="match status" value="1"/>
</dbReference>
<dbReference type="EC" id="3.6.4.13" evidence="3"/>
<dbReference type="Proteomes" id="UP001150569">
    <property type="component" value="Unassembled WGS sequence"/>
</dbReference>
<gene>
    <name evidence="18" type="primary">DBP3_2</name>
    <name evidence="18" type="ORF">IWQ60_004599</name>
</gene>
<proteinExistence type="inferred from homology"/>
<comment type="function">
    <text evidence="11">ATP-dependent RNA helicase required for 60S ribosomal subunit synthesis. Involved in efficient pre-rRNA processing, predominantly at site A3, which is necessary for the normal formation of 25S and 5.8S rRNAs.</text>
</comment>
<evidence type="ECO:0000256" key="14">
    <source>
        <dbReference type="SAM" id="MobiDB-lite"/>
    </source>
</evidence>
<keyword evidence="10" id="KW-0539">Nucleus</keyword>
<name>A0A9W8A7J5_9FUNG</name>
<accession>A0A9W8A7J5</accession>
<feature type="domain" description="Helicase C-terminal" evidence="16">
    <location>
        <begin position="364"/>
        <end position="511"/>
    </location>
</feature>
<evidence type="ECO:0000256" key="12">
    <source>
        <dbReference type="PROSITE-ProRule" id="PRU00552"/>
    </source>
</evidence>
<dbReference type="EMBL" id="JANBPT010000226">
    <property type="protein sequence ID" value="KAJ1925367.1"/>
    <property type="molecule type" value="Genomic_DNA"/>
</dbReference>
<dbReference type="Pfam" id="PF00271">
    <property type="entry name" value="Helicase_C"/>
    <property type="match status" value="1"/>
</dbReference>
<dbReference type="InterPro" id="IPR001650">
    <property type="entry name" value="Helicase_C-like"/>
</dbReference>
<dbReference type="OrthoDB" id="196131at2759"/>
<dbReference type="PROSITE" id="PS51192">
    <property type="entry name" value="HELICASE_ATP_BIND_1"/>
    <property type="match status" value="1"/>
</dbReference>
<evidence type="ECO:0000313" key="19">
    <source>
        <dbReference type="Proteomes" id="UP001150569"/>
    </source>
</evidence>
<feature type="compositionally biased region" description="Basic residues" evidence="14">
    <location>
        <begin position="16"/>
        <end position="28"/>
    </location>
</feature>
<dbReference type="CDD" id="cd00268">
    <property type="entry name" value="DEADc"/>
    <property type="match status" value="1"/>
</dbReference>
<feature type="short sequence motif" description="Q motif" evidence="12">
    <location>
        <begin position="118"/>
        <end position="144"/>
    </location>
</feature>
<comment type="similarity">
    <text evidence="2">Belongs to the DEAD box helicase family. DDX5/DBP2 subfamily.</text>
</comment>
<evidence type="ECO:0000259" key="15">
    <source>
        <dbReference type="PROSITE" id="PS51192"/>
    </source>
</evidence>
<organism evidence="18 19">
    <name type="scientific">Tieghemiomyces parasiticus</name>
    <dbReference type="NCBI Taxonomy" id="78921"/>
    <lineage>
        <taxon>Eukaryota</taxon>
        <taxon>Fungi</taxon>
        <taxon>Fungi incertae sedis</taxon>
        <taxon>Zoopagomycota</taxon>
        <taxon>Kickxellomycotina</taxon>
        <taxon>Dimargaritomycetes</taxon>
        <taxon>Dimargaritales</taxon>
        <taxon>Dimargaritaceae</taxon>
        <taxon>Tieghemiomyces</taxon>
    </lineage>
</organism>
<evidence type="ECO:0000256" key="3">
    <source>
        <dbReference type="ARBA" id="ARBA00012552"/>
    </source>
</evidence>
<feature type="compositionally biased region" description="Basic residues" evidence="14">
    <location>
        <begin position="43"/>
        <end position="52"/>
    </location>
</feature>
<evidence type="ECO:0000256" key="11">
    <source>
        <dbReference type="ARBA" id="ARBA00037449"/>
    </source>
</evidence>
<protein>
    <recommendedName>
        <fullName evidence="3">RNA helicase</fullName>
        <ecNumber evidence="3">3.6.4.13</ecNumber>
    </recommendedName>
</protein>
<dbReference type="InterPro" id="IPR027417">
    <property type="entry name" value="P-loop_NTPase"/>
</dbReference>
<evidence type="ECO:0000259" key="16">
    <source>
        <dbReference type="PROSITE" id="PS51194"/>
    </source>
</evidence>
<comment type="subcellular location">
    <subcellularLocation>
        <location evidence="1">Nucleus</location>
        <location evidence="1">Nucleolus</location>
    </subcellularLocation>
</comment>
<evidence type="ECO:0000256" key="9">
    <source>
        <dbReference type="ARBA" id="ARBA00022840"/>
    </source>
</evidence>
<dbReference type="InterPro" id="IPR011545">
    <property type="entry name" value="DEAD/DEAH_box_helicase_dom"/>
</dbReference>
<feature type="compositionally biased region" description="Basic and acidic residues" evidence="14">
    <location>
        <begin position="29"/>
        <end position="42"/>
    </location>
</feature>
<keyword evidence="8 13" id="KW-0347">Helicase</keyword>
<dbReference type="GO" id="GO:0003676">
    <property type="term" value="F:nucleic acid binding"/>
    <property type="evidence" value="ECO:0007669"/>
    <property type="project" value="InterPro"/>
</dbReference>
<dbReference type="PANTHER" id="PTHR47958">
    <property type="entry name" value="ATP-DEPENDENT RNA HELICASE DBP3"/>
    <property type="match status" value="1"/>
</dbReference>
<evidence type="ECO:0000256" key="13">
    <source>
        <dbReference type="RuleBase" id="RU000492"/>
    </source>
</evidence>
<dbReference type="InterPro" id="IPR014001">
    <property type="entry name" value="Helicase_ATP-bd"/>
</dbReference>
<feature type="domain" description="DEAD-box RNA helicase Q" evidence="17">
    <location>
        <begin position="118"/>
        <end position="144"/>
    </location>
</feature>
<evidence type="ECO:0000256" key="2">
    <source>
        <dbReference type="ARBA" id="ARBA00009334"/>
    </source>
</evidence>